<evidence type="ECO:0000313" key="5">
    <source>
        <dbReference type="EMBL" id="CAF1225084.1"/>
    </source>
</evidence>
<dbReference type="InterPro" id="IPR000742">
    <property type="entry name" value="EGF"/>
</dbReference>
<protein>
    <recommendedName>
        <fullName evidence="4">EGF-like domain-containing protein</fullName>
    </recommendedName>
</protein>
<proteinExistence type="predicted"/>
<dbReference type="EMBL" id="CAJNOV010005794">
    <property type="protein sequence ID" value="CAF1225084.1"/>
    <property type="molecule type" value="Genomic_DNA"/>
</dbReference>
<comment type="caution">
    <text evidence="5">The sequence shown here is derived from an EMBL/GenBank/DDBJ whole genome shotgun (WGS) entry which is preliminary data.</text>
</comment>
<reference evidence="5" key="1">
    <citation type="submission" date="2021-02" db="EMBL/GenBank/DDBJ databases">
        <authorList>
            <person name="Nowell W R."/>
        </authorList>
    </citation>
    <scope>NUCLEOTIDE SEQUENCE</scope>
</reference>
<keyword evidence="2" id="KW-0472">Membrane</keyword>
<organism evidence="5 7">
    <name type="scientific">Rotaria magnacalcarata</name>
    <dbReference type="NCBI Taxonomy" id="392030"/>
    <lineage>
        <taxon>Eukaryota</taxon>
        <taxon>Metazoa</taxon>
        <taxon>Spiralia</taxon>
        <taxon>Gnathifera</taxon>
        <taxon>Rotifera</taxon>
        <taxon>Eurotatoria</taxon>
        <taxon>Bdelloidea</taxon>
        <taxon>Philodinida</taxon>
        <taxon>Philodinidae</taxon>
        <taxon>Rotaria</taxon>
    </lineage>
</organism>
<evidence type="ECO:0000313" key="6">
    <source>
        <dbReference type="EMBL" id="CAF4945360.1"/>
    </source>
</evidence>
<evidence type="ECO:0000259" key="4">
    <source>
        <dbReference type="PROSITE" id="PS50026"/>
    </source>
</evidence>
<feature type="disulfide bond" evidence="1">
    <location>
        <begin position="156"/>
        <end position="173"/>
    </location>
</feature>
<dbReference type="Proteomes" id="UP000663855">
    <property type="component" value="Unassembled WGS sequence"/>
</dbReference>
<accession>A0A814Y5X9</accession>
<gene>
    <name evidence="6" type="ORF">BYL167_LOCUS53798</name>
    <name evidence="5" type="ORF">CJN711_LOCUS13201</name>
</gene>
<feature type="chain" id="PRO_5035603795" description="EGF-like domain-containing protein" evidence="3">
    <location>
        <begin position="19"/>
        <end position="219"/>
    </location>
</feature>
<evidence type="ECO:0000256" key="1">
    <source>
        <dbReference type="PROSITE-ProRule" id="PRU00076"/>
    </source>
</evidence>
<dbReference type="Proteomes" id="UP000681967">
    <property type="component" value="Unassembled WGS sequence"/>
</dbReference>
<keyword evidence="3" id="KW-0732">Signal</keyword>
<evidence type="ECO:0000313" key="7">
    <source>
        <dbReference type="Proteomes" id="UP000663855"/>
    </source>
</evidence>
<dbReference type="PROSITE" id="PS01186">
    <property type="entry name" value="EGF_2"/>
    <property type="match status" value="1"/>
</dbReference>
<dbReference type="PANTHER" id="PTHR15926">
    <property type="entry name" value="ALL-TRANS RETINOIC ACID-INDUCED DIFFERENTIATION FACTOR"/>
    <property type="match status" value="1"/>
</dbReference>
<dbReference type="InterPro" id="IPR042350">
    <property type="entry name" value="ATRAID"/>
</dbReference>
<dbReference type="PROSITE" id="PS00022">
    <property type="entry name" value="EGF_1"/>
    <property type="match status" value="1"/>
</dbReference>
<evidence type="ECO:0000256" key="3">
    <source>
        <dbReference type="SAM" id="SignalP"/>
    </source>
</evidence>
<dbReference type="PROSITE" id="PS50026">
    <property type="entry name" value="EGF_3"/>
    <property type="match status" value="1"/>
</dbReference>
<dbReference type="AlphaFoldDB" id="A0A814Y5X9"/>
<keyword evidence="1" id="KW-1015">Disulfide bond</keyword>
<sequence>MNSFVYSILCFVLIYVGSIQLETSSLCAGKNVTSQPVIDYCHSQHGYFIFRCCRSNDNVTFVAIDLMDHNYTRVPDFTQFTNLNLSVVDLRSNPELKPSKDNDFLTLTYLDQLFLPEHFSCPGEEKVWETVNHTADPIGNSCLGQKNFCINSTDKCSEKESTCNTNGPNHFLCLCKDGYHGYKCLRNGKFPTIAFFVSTITVTVLLSSFLYWTQRRHVK</sequence>
<feature type="domain" description="EGF-like" evidence="4">
    <location>
        <begin position="145"/>
        <end position="185"/>
    </location>
</feature>
<feature type="disulfide bond" evidence="1">
    <location>
        <begin position="175"/>
        <end position="184"/>
    </location>
</feature>
<dbReference type="EMBL" id="CAJOBH010183415">
    <property type="protein sequence ID" value="CAF4945360.1"/>
    <property type="molecule type" value="Genomic_DNA"/>
</dbReference>
<feature type="signal peptide" evidence="3">
    <location>
        <begin position="1"/>
        <end position="18"/>
    </location>
</feature>
<comment type="caution">
    <text evidence="1">Lacks conserved residue(s) required for the propagation of feature annotation.</text>
</comment>
<keyword evidence="2" id="KW-0812">Transmembrane</keyword>
<name>A0A814Y5X9_9BILA</name>
<keyword evidence="2" id="KW-1133">Transmembrane helix</keyword>
<dbReference type="PANTHER" id="PTHR15926:SF1">
    <property type="entry name" value="ALL-TRANS RETINOIC ACID-INDUCED DIFFERENTIATION FACTOR"/>
    <property type="match status" value="1"/>
</dbReference>
<feature type="transmembrane region" description="Helical" evidence="2">
    <location>
        <begin position="193"/>
        <end position="212"/>
    </location>
</feature>
<evidence type="ECO:0000256" key="2">
    <source>
        <dbReference type="SAM" id="Phobius"/>
    </source>
</evidence>
<keyword evidence="1" id="KW-0245">EGF-like domain</keyword>